<accession>A0A081BNA9</accession>
<dbReference type="Proteomes" id="UP000030700">
    <property type="component" value="Unassembled WGS sequence"/>
</dbReference>
<evidence type="ECO:0000313" key="2">
    <source>
        <dbReference type="Proteomes" id="UP000030700"/>
    </source>
</evidence>
<organism evidence="1 2">
    <name type="scientific">Candidatus Moduliflexus flocculans</name>
    <dbReference type="NCBI Taxonomy" id="1499966"/>
    <lineage>
        <taxon>Bacteria</taxon>
        <taxon>Candidatus Moduliflexota</taxon>
        <taxon>Candidatus Moduliflexia</taxon>
        <taxon>Candidatus Moduliflexales</taxon>
        <taxon>Candidatus Moduliflexaceae</taxon>
    </lineage>
</organism>
<gene>
    <name evidence="1" type="ORF">U14_03121</name>
</gene>
<evidence type="ECO:0000313" key="1">
    <source>
        <dbReference type="EMBL" id="GAK51875.1"/>
    </source>
</evidence>
<dbReference type="EMBL" id="DF820457">
    <property type="protein sequence ID" value="GAK51875.1"/>
    <property type="molecule type" value="Genomic_DNA"/>
</dbReference>
<dbReference type="AlphaFoldDB" id="A0A081BNA9"/>
<sequence length="31" mass="3314">MCSKDALLLFESPGGTAYIAPLGRKAYPELT</sequence>
<dbReference type="HOGENOM" id="CLU_3395225_0_0_0"/>
<protein>
    <submittedName>
        <fullName evidence="1">Uncharacterized protein</fullName>
    </submittedName>
</protein>
<name>A0A081BNA9_9BACT</name>
<keyword evidence="2" id="KW-1185">Reference proteome</keyword>
<reference evidence="1 2" key="1">
    <citation type="journal article" date="2015" name="PeerJ">
        <title>First genomic representation of candidate bacterial phylum KSB3 points to enhanced environmental sensing as a trigger of wastewater bulking.</title>
        <authorList>
            <person name="Sekiguchi Y."/>
            <person name="Ohashi A."/>
            <person name="Parks D.H."/>
            <person name="Yamauchi T."/>
            <person name="Tyson G.W."/>
            <person name="Hugenholtz P."/>
        </authorList>
    </citation>
    <scope>NUCLEOTIDE SEQUENCE [LARGE SCALE GENOMIC DNA]</scope>
</reference>
<proteinExistence type="predicted"/>